<proteinExistence type="predicted"/>
<gene>
    <name evidence="1" type="ORF">B0I28_104219</name>
</gene>
<comment type="caution">
    <text evidence="1">The sequence shown here is derived from an EMBL/GenBank/DDBJ whole genome shotgun (WGS) entry which is preliminary data.</text>
</comment>
<accession>A0A2T0UMA2</accession>
<reference evidence="1 2" key="1">
    <citation type="submission" date="2018-03" db="EMBL/GenBank/DDBJ databases">
        <title>Genomic Encyclopedia of Type Strains, Phase III (KMG-III): the genomes of soil and plant-associated and newly described type strains.</title>
        <authorList>
            <person name="Whitman W."/>
        </authorList>
    </citation>
    <scope>NUCLEOTIDE SEQUENCE [LARGE SCALE GENOMIC DNA]</scope>
    <source>
        <strain evidence="1 2">CGMCC 4.7067</strain>
    </source>
</reference>
<dbReference type="EMBL" id="PVTJ01000004">
    <property type="protein sequence ID" value="PRY59063.1"/>
    <property type="molecule type" value="Genomic_DNA"/>
</dbReference>
<evidence type="ECO:0000313" key="1">
    <source>
        <dbReference type="EMBL" id="PRY59063.1"/>
    </source>
</evidence>
<dbReference type="GO" id="GO:0016740">
    <property type="term" value="F:transferase activity"/>
    <property type="evidence" value="ECO:0007669"/>
    <property type="project" value="UniProtKB-KW"/>
</dbReference>
<dbReference type="InterPro" id="IPR006311">
    <property type="entry name" value="TAT_signal"/>
</dbReference>
<keyword evidence="2" id="KW-1185">Reference proteome</keyword>
<dbReference type="Proteomes" id="UP000238176">
    <property type="component" value="Unassembled WGS sequence"/>
</dbReference>
<keyword evidence="1" id="KW-0808">Transferase</keyword>
<name>A0A2T0UMA2_9ACTN</name>
<dbReference type="OrthoDB" id="8549922at2"/>
<protein>
    <submittedName>
        <fullName evidence="1">Glycosyl transferase family 1</fullName>
    </submittedName>
</protein>
<dbReference type="AlphaFoldDB" id="A0A2T0UMA2"/>
<sequence length="514" mass="56399">MSAGTNHHSRTGLAAAAAGAVAAAAAVLLLPLAAAVAVTAAIVLAELAVIGALLAKVAGRARNVEVRRSLDRAAAAAAESPAAAPEDAVDEKDLYHDKWAARLQNGFAATAIEPLLRTARNRSNRPEHRLRTLRTLDAWLQAEARAHDARVDHSLDVLIVSHFGLPGGNTSANVADITALTRAGFRVGLLHHPVYRWDVATPINPKIAELVDDDAVVLVSAQDSVRCDLAIVRLPTIMGRLMDELPEIEAGRTVLLVNQPPFTFYDEDGGRREQWSVRTVFETVQGWLGDHTWYTIGPAVRETLERHHGHELDGIDIADEYWYEIIDVADWIRPERRPGDRPIRIGRHARDAPQKWPDTPEAVLGCYPASPEFEVHSLGGVETPREMLGSVPDNWIDHPFGSVPVREFLHGLDVHVYFTSLQYVEAFGRSPMEAMAVGLPCIMDPRFEALFGEGALYCEPDEVESVVRKLVDEPGRYEEQVRRAQEKVEQDFSPAALVRRVIRLGARPTGGDAS</sequence>
<dbReference type="RefSeq" id="WP_106364160.1">
    <property type="nucleotide sequence ID" value="NZ_PVTJ01000004.1"/>
</dbReference>
<evidence type="ECO:0000313" key="2">
    <source>
        <dbReference type="Proteomes" id="UP000238176"/>
    </source>
</evidence>
<dbReference type="Gene3D" id="3.40.50.2000">
    <property type="entry name" value="Glycogen Phosphorylase B"/>
    <property type="match status" value="1"/>
</dbReference>
<organism evidence="1 2">
    <name type="scientific">Glycomyces artemisiae</name>
    <dbReference type="NCBI Taxonomy" id="1076443"/>
    <lineage>
        <taxon>Bacteria</taxon>
        <taxon>Bacillati</taxon>
        <taxon>Actinomycetota</taxon>
        <taxon>Actinomycetes</taxon>
        <taxon>Glycomycetales</taxon>
        <taxon>Glycomycetaceae</taxon>
        <taxon>Glycomyces</taxon>
    </lineage>
</organism>
<dbReference type="SUPFAM" id="SSF53756">
    <property type="entry name" value="UDP-Glycosyltransferase/glycogen phosphorylase"/>
    <property type="match status" value="1"/>
</dbReference>
<dbReference type="PROSITE" id="PS51318">
    <property type="entry name" value="TAT"/>
    <property type="match status" value="1"/>
</dbReference>